<comment type="caution">
    <text evidence="2">The sequence shown here is derived from an EMBL/GenBank/DDBJ whole genome shotgun (WGS) entry which is preliminary data.</text>
</comment>
<name>A0A286TUX0_9BACT</name>
<dbReference type="Proteomes" id="UP000218542">
    <property type="component" value="Unassembled WGS sequence"/>
</dbReference>
<dbReference type="PANTHER" id="PTHR33678:SF1">
    <property type="entry name" value="BLL1576 PROTEIN"/>
    <property type="match status" value="1"/>
</dbReference>
<feature type="domain" description="Transposase IS66 central" evidence="1">
    <location>
        <begin position="2"/>
        <end position="50"/>
    </location>
</feature>
<protein>
    <submittedName>
        <fullName evidence="2">Transposase and inactivated derivatives</fullName>
    </submittedName>
</protein>
<sequence>MYINNQQSKLTVFVEDGHLQLGNNNAERHIHPIATVRKVWLFTQSEDGTMAIWYSLVETARANGLEPYWYHRNAFEEMSN</sequence>
<keyword evidence="3" id="KW-1185">Reference proteome</keyword>
<gene>
    <name evidence="2" type="ORF">SCALIN_C04_0151</name>
</gene>
<evidence type="ECO:0000313" key="3">
    <source>
        <dbReference type="Proteomes" id="UP000218542"/>
    </source>
</evidence>
<dbReference type="Pfam" id="PF03050">
    <property type="entry name" value="DDE_Tnp_IS66"/>
    <property type="match status" value="1"/>
</dbReference>
<dbReference type="OrthoDB" id="288185at2"/>
<reference evidence="2 3" key="1">
    <citation type="journal article" date="2017" name="Environ. Microbiol. Rep.">
        <title>Genetic diversity of marine anaerobic ammonium-oxidizing bacteria as revealed by genomic and proteomic analyses of 'Candidatus Scalindua japonica'.</title>
        <authorList>
            <person name="Oshiki M."/>
            <person name="Mizuto K."/>
            <person name="Kimura Z."/>
            <person name="Kindaichi T."/>
            <person name="Satoh H."/>
            <person name="Okabe S."/>
        </authorList>
    </citation>
    <scope>NUCLEOTIDE SEQUENCE [LARGE SCALE GENOMIC DNA]</scope>
    <source>
        <strain evidence="3">husup-a2</strain>
    </source>
</reference>
<evidence type="ECO:0000313" key="2">
    <source>
        <dbReference type="EMBL" id="GAX59663.1"/>
    </source>
</evidence>
<dbReference type="InterPro" id="IPR004291">
    <property type="entry name" value="Transposase_IS66_central"/>
</dbReference>
<organism evidence="2 3">
    <name type="scientific">Candidatus Scalindua japonica</name>
    <dbReference type="NCBI Taxonomy" id="1284222"/>
    <lineage>
        <taxon>Bacteria</taxon>
        <taxon>Pseudomonadati</taxon>
        <taxon>Planctomycetota</taxon>
        <taxon>Candidatus Brocadiia</taxon>
        <taxon>Candidatus Brocadiales</taxon>
        <taxon>Candidatus Scalinduaceae</taxon>
        <taxon>Candidatus Scalindua</taxon>
    </lineage>
</organism>
<dbReference type="RefSeq" id="WP_096892798.1">
    <property type="nucleotide sequence ID" value="NZ_BAOS01000004.1"/>
</dbReference>
<evidence type="ECO:0000259" key="1">
    <source>
        <dbReference type="Pfam" id="PF03050"/>
    </source>
</evidence>
<dbReference type="AlphaFoldDB" id="A0A286TUX0"/>
<accession>A0A286TUX0</accession>
<dbReference type="InterPro" id="IPR052344">
    <property type="entry name" value="Transposase-related"/>
</dbReference>
<dbReference type="EMBL" id="BAOS01000004">
    <property type="protein sequence ID" value="GAX59663.1"/>
    <property type="molecule type" value="Genomic_DNA"/>
</dbReference>
<proteinExistence type="predicted"/>
<dbReference type="PANTHER" id="PTHR33678">
    <property type="entry name" value="BLL1576 PROTEIN"/>
    <property type="match status" value="1"/>
</dbReference>